<dbReference type="AlphaFoldDB" id="A0A4Y7PTL0"/>
<dbReference type="OrthoDB" id="3198553at2759"/>
<evidence type="ECO:0008006" key="4">
    <source>
        <dbReference type="Google" id="ProtNLM"/>
    </source>
</evidence>
<evidence type="ECO:0000256" key="1">
    <source>
        <dbReference type="SAM" id="Phobius"/>
    </source>
</evidence>
<name>A0A4Y7PTL0_9AGAM</name>
<keyword evidence="3" id="KW-1185">Reference proteome</keyword>
<keyword evidence="1" id="KW-0472">Membrane</keyword>
<dbReference type="Proteomes" id="UP000294933">
    <property type="component" value="Unassembled WGS sequence"/>
</dbReference>
<reference evidence="2 3" key="1">
    <citation type="submission" date="2018-06" db="EMBL/GenBank/DDBJ databases">
        <title>A transcriptomic atlas of mushroom development highlights an independent origin of complex multicellularity.</title>
        <authorList>
            <consortium name="DOE Joint Genome Institute"/>
            <person name="Krizsan K."/>
            <person name="Almasi E."/>
            <person name="Merenyi Z."/>
            <person name="Sahu N."/>
            <person name="Viragh M."/>
            <person name="Koszo T."/>
            <person name="Mondo S."/>
            <person name="Kiss B."/>
            <person name="Balint B."/>
            <person name="Kues U."/>
            <person name="Barry K."/>
            <person name="Hegedus J.C."/>
            <person name="Henrissat B."/>
            <person name="Johnson J."/>
            <person name="Lipzen A."/>
            <person name="Ohm R."/>
            <person name="Nagy I."/>
            <person name="Pangilinan J."/>
            <person name="Yan J."/>
            <person name="Xiong Y."/>
            <person name="Grigoriev I.V."/>
            <person name="Hibbett D.S."/>
            <person name="Nagy L.G."/>
        </authorList>
    </citation>
    <scope>NUCLEOTIDE SEQUENCE [LARGE SCALE GENOMIC DNA]</scope>
    <source>
        <strain evidence="2 3">SZMC22713</strain>
    </source>
</reference>
<accession>A0A4Y7PTL0</accession>
<gene>
    <name evidence="2" type="ORF">BD410DRAFT_463755</name>
</gene>
<keyword evidence="1" id="KW-0812">Transmembrane</keyword>
<keyword evidence="1" id="KW-1133">Transmembrane helix</keyword>
<dbReference type="EMBL" id="ML170204">
    <property type="protein sequence ID" value="TDL18734.1"/>
    <property type="molecule type" value="Genomic_DNA"/>
</dbReference>
<feature type="transmembrane region" description="Helical" evidence="1">
    <location>
        <begin position="267"/>
        <end position="289"/>
    </location>
</feature>
<proteinExistence type="predicted"/>
<feature type="transmembrane region" description="Helical" evidence="1">
    <location>
        <begin position="47"/>
        <end position="68"/>
    </location>
</feature>
<sequence>MGGFLVIGTCVAIAHHFFCMRLSGRPTSVIKIEFTSSFINFTIDSIWALTIGNGLAWLVQFLFTLSIGEVMCQRFWHLLHAKSFDLEKVDDIYQIKTTFWKPSVWHHGTGLSILAATLLAMSATLGTFTSPALSVGPMLLNGPCNLTTVDLGRSELIVGGFATPAMQALGSALGGVLTVGTSTDGETHSTNEDTLVMYSPLGNYTVQSWAINGDLLTILPLLMRNINIGLLAKSVAANTASSTLPPVSDGHCSVETIVYKYNHLRLLIIYGVGILVPLICAVFGIHSIFTGKGGSMSFKSMMLAILNRG</sequence>
<dbReference type="VEuPathDB" id="FungiDB:BD410DRAFT_463755"/>
<protein>
    <recommendedName>
        <fullName evidence="4">Transmembrane protein</fullName>
    </recommendedName>
</protein>
<organism evidence="2 3">
    <name type="scientific">Rickenella mellea</name>
    <dbReference type="NCBI Taxonomy" id="50990"/>
    <lineage>
        <taxon>Eukaryota</taxon>
        <taxon>Fungi</taxon>
        <taxon>Dikarya</taxon>
        <taxon>Basidiomycota</taxon>
        <taxon>Agaricomycotina</taxon>
        <taxon>Agaricomycetes</taxon>
        <taxon>Hymenochaetales</taxon>
        <taxon>Rickenellaceae</taxon>
        <taxon>Rickenella</taxon>
    </lineage>
</organism>
<evidence type="ECO:0000313" key="2">
    <source>
        <dbReference type="EMBL" id="TDL18734.1"/>
    </source>
</evidence>
<evidence type="ECO:0000313" key="3">
    <source>
        <dbReference type="Proteomes" id="UP000294933"/>
    </source>
</evidence>